<keyword evidence="2" id="KW-0378">Hydrolase</keyword>
<dbReference type="PROSITE" id="PS51409">
    <property type="entry name" value="ARGINASE_2"/>
    <property type="match status" value="1"/>
</dbReference>
<keyword evidence="1" id="KW-0479">Metal-binding</keyword>
<sequence>MPDSVTLIHHAGRAGDYNDLAMVGSGQLAAALGDRLGVRPEVVGWPEPALSTGWAEELAAARPTLEATAHALDTALVAGRTPVLASSRCAVALATLPVLARHRPDAVVVWFDAHADLNTPDDTTTGYLGGLAFSGPLGLWDSGLGAGLASRNAVLVGARDVDPPERARIEDDIVTLVEVGPGTAEDLGRVVAGRPVFVHVDCDVLEPGTVPTDYRVPGGMTLEDLRRCAAVLAGGEVVGIEVGELESAPDDADPPGYVTALIEALEPLLAAVMQ</sequence>
<dbReference type="EMBL" id="JAGSNF010000004">
    <property type="protein sequence ID" value="MBR7742493.1"/>
    <property type="molecule type" value="Genomic_DNA"/>
</dbReference>
<evidence type="ECO:0000313" key="5">
    <source>
        <dbReference type="EMBL" id="MBR7742493.1"/>
    </source>
</evidence>
<gene>
    <name evidence="5" type="ORF">KC207_04220</name>
</gene>
<dbReference type="SUPFAM" id="SSF52768">
    <property type="entry name" value="Arginase/deacetylase"/>
    <property type="match status" value="1"/>
</dbReference>
<dbReference type="PANTHER" id="PTHR43782">
    <property type="entry name" value="ARGINASE"/>
    <property type="match status" value="1"/>
</dbReference>
<dbReference type="AlphaFoldDB" id="A0A941HY28"/>
<evidence type="ECO:0000256" key="3">
    <source>
        <dbReference type="ARBA" id="ARBA00023211"/>
    </source>
</evidence>
<accession>A0A941HY28</accession>
<evidence type="ECO:0000256" key="4">
    <source>
        <dbReference type="PROSITE-ProRule" id="PRU00742"/>
    </source>
</evidence>
<keyword evidence="6" id="KW-1185">Reference proteome</keyword>
<dbReference type="PANTHER" id="PTHR43782:SF3">
    <property type="entry name" value="ARGINASE"/>
    <property type="match status" value="1"/>
</dbReference>
<dbReference type="Pfam" id="PF00491">
    <property type="entry name" value="Arginase"/>
    <property type="match status" value="1"/>
</dbReference>
<comment type="similarity">
    <text evidence="4">Belongs to the arginase family.</text>
</comment>
<dbReference type="InterPro" id="IPR023696">
    <property type="entry name" value="Ureohydrolase_dom_sf"/>
</dbReference>
<name>A0A941HY28_9MICO</name>
<dbReference type="CDD" id="cd09999">
    <property type="entry name" value="Arginase-like_1"/>
    <property type="match status" value="1"/>
</dbReference>
<dbReference type="Gene3D" id="3.40.800.10">
    <property type="entry name" value="Ureohydrolase domain"/>
    <property type="match status" value="1"/>
</dbReference>
<comment type="caution">
    <text evidence="5">The sequence shown here is derived from an EMBL/GenBank/DDBJ whole genome shotgun (WGS) entry which is preliminary data.</text>
</comment>
<dbReference type="GO" id="GO:0030145">
    <property type="term" value="F:manganese ion binding"/>
    <property type="evidence" value="ECO:0007669"/>
    <property type="project" value="TreeGrafter"/>
</dbReference>
<dbReference type="Proteomes" id="UP000677016">
    <property type="component" value="Unassembled WGS sequence"/>
</dbReference>
<dbReference type="GO" id="GO:0005829">
    <property type="term" value="C:cytosol"/>
    <property type="evidence" value="ECO:0007669"/>
    <property type="project" value="TreeGrafter"/>
</dbReference>
<evidence type="ECO:0000256" key="1">
    <source>
        <dbReference type="ARBA" id="ARBA00022723"/>
    </source>
</evidence>
<protein>
    <submittedName>
        <fullName evidence="5">Arginase family protein</fullName>
    </submittedName>
</protein>
<dbReference type="RefSeq" id="WP_211601663.1">
    <property type="nucleotide sequence ID" value="NZ_JAGSNF010000004.1"/>
</dbReference>
<organism evidence="5 6">
    <name type="scientific">Phycicoccus avicenniae</name>
    <dbReference type="NCBI Taxonomy" id="2828860"/>
    <lineage>
        <taxon>Bacteria</taxon>
        <taxon>Bacillati</taxon>
        <taxon>Actinomycetota</taxon>
        <taxon>Actinomycetes</taxon>
        <taxon>Micrococcales</taxon>
        <taxon>Intrasporangiaceae</taxon>
        <taxon>Phycicoccus</taxon>
    </lineage>
</organism>
<dbReference type="GO" id="GO:0004053">
    <property type="term" value="F:arginase activity"/>
    <property type="evidence" value="ECO:0007669"/>
    <property type="project" value="TreeGrafter"/>
</dbReference>
<evidence type="ECO:0000313" key="6">
    <source>
        <dbReference type="Proteomes" id="UP000677016"/>
    </source>
</evidence>
<dbReference type="InterPro" id="IPR006035">
    <property type="entry name" value="Ureohydrolase"/>
</dbReference>
<evidence type="ECO:0000256" key="2">
    <source>
        <dbReference type="ARBA" id="ARBA00022801"/>
    </source>
</evidence>
<proteinExistence type="inferred from homology"/>
<reference evidence="5" key="1">
    <citation type="submission" date="2021-04" db="EMBL/GenBank/DDBJ databases">
        <title>Phycicoccus avicenniae sp. nov., a novel endophytic actinomycetes isolated from branch of Avicennia mariana.</title>
        <authorList>
            <person name="Tuo L."/>
        </authorList>
    </citation>
    <scope>NUCLEOTIDE SEQUENCE</scope>
    <source>
        <strain evidence="5">BSK3Z-2</strain>
    </source>
</reference>
<keyword evidence="3" id="KW-0464">Manganese</keyword>